<organism evidence="1">
    <name type="scientific">marine sediment metagenome</name>
    <dbReference type="NCBI Taxonomy" id="412755"/>
    <lineage>
        <taxon>unclassified sequences</taxon>
        <taxon>metagenomes</taxon>
        <taxon>ecological metagenomes</taxon>
    </lineage>
</organism>
<dbReference type="InterPro" id="IPR046493">
    <property type="entry name" value="DUF6586"/>
</dbReference>
<evidence type="ECO:0008006" key="2">
    <source>
        <dbReference type="Google" id="ProtNLM"/>
    </source>
</evidence>
<protein>
    <recommendedName>
        <fullName evidence="2">PasA protein</fullName>
    </recommendedName>
</protein>
<dbReference type="EMBL" id="LAZR01000046">
    <property type="protein sequence ID" value="KKN99502.1"/>
    <property type="molecule type" value="Genomic_DNA"/>
</dbReference>
<proteinExistence type="predicted"/>
<name>A0A0F9VI58_9ZZZZ</name>
<accession>A0A0F9VI58</accession>
<dbReference type="Pfam" id="PF20227">
    <property type="entry name" value="DUF6586"/>
    <property type="match status" value="1"/>
</dbReference>
<sequence>MANEVYTRTNQALFFARKALDSWAQAQASDAVDAMSQVQYHQEHAMFHLYRGVLAVVHEVADLYRWPLVDLRQVEAALTPAVVARFPGPELAELTELADNRDTWLAKLLAAWQQLQAPPAPVAAASASSLIASSAIKSGQWTLDDAQEAWSALSERVRSYREGMLEW</sequence>
<comment type="caution">
    <text evidence="1">The sequence shown here is derived from an EMBL/GenBank/DDBJ whole genome shotgun (WGS) entry which is preliminary data.</text>
</comment>
<reference evidence="1" key="1">
    <citation type="journal article" date="2015" name="Nature">
        <title>Complex archaea that bridge the gap between prokaryotes and eukaryotes.</title>
        <authorList>
            <person name="Spang A."/>
            <person name="Saw J.H."/>
            <person name="Jorgensen S.L."/>
            <person name="Zaremba-Niedzwiedzka K."/>
            <person name="Martijn J."/>
            <person name="Lind A.E."/>
            <person name="van Eijk R."/>
            <person name="Schleper C."/>
            <person name="Guy L."/>
            <person name="Ettema T.J."/>
        </authorList>
    </citation>
    <scope>NUCLEOTIDE SEQUENCE</scope>
</reference>
<dbReference type="AlphaFoldDB" id="A0A0F9VI58"/>
<gene>
    <name evidence="1" type="ORF">LCGC14_0135930</name>
</gene>
<evidence type="ECO:0000313" key="1">
    <source>
        <dbReference type="EMBL" id="KKN99502.1"/>
    </source>
</evidence>